<protein>
    <submittedName>
        <fullName evidence="1">Uncharacterized protein</fullName>
    </submittedName>
</protein>
<proteinExistence type="predicted"/>
<organism evidence="1">
    <name type="scientific">marine sediment metagenome</name>
    <dbReference type="NCBI Taxonomy" id="412755"/>
    <lineage>
        <taxon>unclassified sequences</taxon>
        <taxon>metagenomes</taxon>
        <taxon>ecological metagenomes</taxon>
    </lineage>
</organism>
<comment type="caution">
    <text evidence="1">The sequence shown here is derived from an EMBL/GenBank/DDBJ whole genome shotgun (WGS) entry which is preliminary data.</text>
</comment>
<name>X1FXL2_9ZZZZ</name>
<feature type="non-terminal residue" evidence="1">
    <location>
        <position position="1"/>
    </location>
</feature>
<dbReference type="AlphaFoldDB" id="X1FXL2"/>
<gene>
    <name evidence="1" type="ORF">S03H2_10725</name>
</gene>
<evidence type="ECO:0000313" key="1">
    <source>
        <dbReference type="EMBL" id="GAH37300.1"/>
    </source>
</evidence>
<dbReference type="EMBL" id="BARU01005503">
    <property type="protein sequence ID" value="GAH37300.1"/>
    <property type="molecule type" value="Genomic_DNA"/>
</dbReference>
<reference evidence="1" key="1">
    <citation type="journal article" date="2014" name="Front. Microbiol.">
        <title>High frequency of phylogenetically diverse reductive dehalogenase-homologous genes in deep subseafloor sedimentary metagenomes.</title>
        <authorList>
            <person name="Kawai M."/>
            <person name="Futagami T."/>
            <person name="Toyoda A."/>
            <person name="Takaki Y."/>
            <person name="Nishi S."/>
            <person name="Hori S."/>
            <person name="Arai W."/>
            <person name="Tsubouchi T."/>
            <person name="Morono Y."/>
            <person name="Uchiyama I."/>
            <person name="Ito T."/>
            <person name="Fujiyama A."/>
            <person name="Inagaki F."/>
            <person name="Takami H."/>
        </authorList>
    </citation>
    <scope>NUCLEOTIDE SEQUENCE</scope>
    <source>
        <strain evidence="1">Expedition CK06-06</strain>
    </source>
</reference>
<sequence length="88" mass="9928">QGFEVVFLRGLTLAFFIDNAMIGLNSLNQLLIDKQVDQSFLVELLNAAKNRSLKDYKVDSLSASDILPFAHSAQVERALQLYELWKKG</sequence>
<accession>X1FXL2</accession>